<reference evidence="1 2" key="1">
    <citation type="submission" date="2016-11" db="EMBL/GenBank/DDBJ databases">
        <authorList>
            <person name="Jaros S."/>
            <person name="Januszkiewicz K."/>
            <person name="Wedrychowicz H."/>
        </authorList>
    </citation>
    <scope>NUCLEOTIDE SEQUENCE [LARGE SCALE GENOMIC DNA]</scope>
    <source>
        <strain evidence="1 2">DSM 15970</strain>
    </source>
</reference>
<sequence>MDMTSSITGPEKFKSIINSLRGRFFTVEEFPRIPRELLPQNVLQETMELKAGDIRHYAVRLKGKELEGLILDLRETAKREEMQRAAEILTYRISPRILKLLTILYQYHSDSEGLNLVLNRMAGIIEEKDDSSREAAFVRRFGAVEDKVSAACGAVDEYEMDIDKCFQALGIYRQSPFAEEVVLCYLGNTSREGMMTNRAWIVSAIGYHENTRLYPLISNYLSAFSLIELHDGINLAILNKIGQPYTSPDWEPYKVDLRDKFAQWCFLHQLKLHSIRFPKKFSVLRKYYDQVRSSYVVKEENLMVIDLGDIVIADTADDPYSFFYEKRVFEKEMADWKASQEEQENWSSEAGEERPREYRPSFLRLDKRNLTARDFMIEEIEEPCIKLSYEGIDVLYIQEMLDIKIGLEPDMRRKQLAKIRKRQ</sequence>
<organism evidence="1 2">
    <name type="scientific">Parasporobacterium paucivorans DSM 15970</name>
    <dbReference type="NCBI Taxonomy" id="1122934"/>
    <lineage>
        <taxon>Bacteria</taxon>
        <taxon>Bacillati</taxon>
        <taxon>Bacillota</taxon>
        <taxon>Clostridia</taxon>
        <taxon>Lachnospirales</taxon>
        <taxon>Lachnospiraceae</taxon>
        <taxon>Parasporobacterium</taxon>
    </lineage>
</organism>
<evidence type="ECO:0008006" key="3">
    <source>
        <dbReference type="Google" id="ProtNLM"/>
    </source>
</evidence>
<dbReference type="AlphaFoldDB" id="A0A1M6IS26"/>
<gene>
    <name evidence="1" type="ORF">SAMN02745691_01838</name>
</gene>
<dbReference type="RefSeq" id="WP_073994124.1">
    <property type="nucleotide sequence ID" value="NZ_FQYT01000019.1"/>
</dbReference>
<evidence type="ECO:0000313" key="2">
    <source>
        <dbReference type="Proteomes" id="UP000184342"/>
    </source>
</evidence>
<dbReference type="STRING" id="1122934.SAMN02745691_01838"/>
<dbReference type="Proteomes" id="UP000184342">
    <property type="component" value="Unassembled WGS sequence"/>
</dbReference>
<dbReference type="EMBL" id="FQYT01000019">
    <property type="protein sequence ID" value="SHJ37280.1"/>
    <property type="molecule type" value="Genomic_DNA"/>
</dbReference>
<name>A0A1M6IS26_9FIRM</name>
<protein>
    <recommendedName>
        <fullName evidence="3">EH_Signature domain-containing protein</fullName>
    </recommendedName>
</protein>
<accession>A0A1M6IS26</accession>
<evidence type="ECO:0000313" key="1">
    <source>
        <dbReference type="EMBL" id="SHJ37280.1"/>
    </source>
</evidence>
<proteinExistence type="predicted"/>
<keyword evidence="2" id="KW-1185">Reference proteome</keyword>